<organism evidence="1 2">
    <name type="scientific">Clostera anastomosis granulovirus A</name>
    <dbReference type="NCBI Taxonomy" id="1986289"/>
    <lineage>
        <taxon>Viruses</taxon>
        <taxon>Viruses incertae sedis</taxon>
        <taxon>Naldaviricetes</taxon>
        <taxon>Lefavirales</taxon>
        <taxon>Baculoviridae</taxon>
        <taxon>Betabaculovirus</taxon>
        <taxon>Betabaculovirus clanastomosis</taxon>
    </lineage>
</organism>
<reference evidence="1 2" key="1">
    <citation type="journal article" date="2013" name="Arch. Virol.">
        <title>Comparative analysis of the genomes of Clostera anastomosis (L.) granulovirus and Clostera anachoreta granulovirus.</title>
        <authorList>
            <person name="Liang Z."/>
            <person name="Zhang X."/>
            <person name="Yin X."/>
            <person name="Song X."/>
            <person name="Shao X."/>
            <person name="Wang L."/>
        </authorList>
    </citation>
    <scope>NUCLEOTIDE SEQUENCE [LARGE SCALE GENOMIC DNA]</scope>
    <source>
        <strain evidence="1">CaLGV-Henan</strain>
    </source>
</reference>
<name>U5KBT9_9BBAC</name>
<dbReference type="InterPro" id="IPR004283">
    <property type="entry name" value="Lef-2"/>
</dbReference>
<dbReference type="GeneID" id="17428732"/>
<dbReference type="KEGG" id="vg:17428732"/>
<dbReference type="OrthoDB" id="19212at10239"/>
<dbReference type="EMBL" id="KC179784">
    <property type="protein sequence ID" value="AGQ20289.1"/>
    <property type="molecule type" value="Genomic_DNA"/>
</dbReference>
<dbReference type="Pfam" id="PF03041">
    <property type="entry name" value="Baculo_LEF-2"/>
    <property type="match status" value="1"/>
</dbReference>
<dbReference type="Proteomes" id="UP000204024">
    <property type="component" value="Segment"/>
</dbReference>
<accession>U5KBT9</accession>
<gene>
    <name evidence="1" type="ORF">CalGV030</name>
</gene>
<proteinExistence type="predicted"/>
<dbReference type="RefSeq" id="YP_008719978.1">
    <property type="nucleotide sequence ID" value="NC_022646.1"/>
</dbReference>
<evidence type="ECO:0000313" key="2">
    <source>
        <dbReference type="Proteomes" id="UP000204024"/>
    </source>
</evidence>
<dbReference type="GO" id="GO:0019083">
    <property type="term" value="P:viral transcription"/>
    <property type="evidence" value="ECO:0007669"/>
    <property type="project" value="InterPro"/>
</dbReference>
<sequence length="176" mass="20203">MELEVYHPRRPVDHAKTYKVDVFMRRWATVGPDVAFIQGGRYFVLSGRNLDVLVKKSPTFDEEVSTYGTSSSTSSKRNVCFLGCLGDRRALIDKYNKLFYSRTSGGLKSETAFKNLCERPRKNRYANRLTFNYLIVKRLKCDACSNACVYDALKVFYNMDDKCVAQVDDLVSRECV</sequence>
<keyword evidence="2" id="KW-1185">Reference proteome</keyword>
<evidence type="ECO:0000313" key="1">
    <source>
        <dbReference type="EMBL" id="AGQ20289.1"/>
    </source>
</evidence>
<protein>
    <submittedName>
        <fullName evidence="1">Lef-2</fullName>
    </submittedName>
</protein>